<evidence type="ECO:0000256" key="1">
    <source>
        <dbReference type="ARBA" id="ARBA00038357"/>
    </source>
</evidence>
<dbReference type="AlphaFoldDB" id="A0A9P0GAU6"/>
<gene>
    <name evidence="5" type="ORF">PSYICH_LOCUS7240</name>
</gene>
<dbReference type="Pfam" id="PF00173">
    <property type="entry name" value="Cyt-b5"/>
    <property type="match status" value="1"/>
</dbReference>
<sequence length="202" mass="22163">MAESAESSESTSTVSAGILTNIFLQIVQSPLNIALVGVILFLVYNIFKSRNKDVQVRPAEPELPKLKKKDFTVEELKKYDGTQADGRVLVAVNGGVYDVTRGKRFYGPGGPYAAFGGKDASRGLATFNVTAAGEGYDDLSDLTTMEMDSVKEWESQFKEKYDFVGRLLKPGEQPTNYSDEEDEQPSVTAEQPSVTAEKKKDD</sequence>
<evidence type="ECO:0000256" key="3">
    <source>
        <dbReference type="SAM" id="Phobius"/>
    </source>
</evidence>
<comment type="similarity">
    <text evidence="1">Belongs to the cytochrome b5 family. MAPR subfamily.</text>
</comment>
<evidence type="ECO:0000259" key="4">
    <source>
        <dbReference type="SMART" id="SM01117"/>
    </source>
</evidence>
<dbReference type="SMART" id="SM01117">
    <property type="entry name" value="Cyt-b5"/>
    <property type="match status" value="1"/>
</dbReference>
<feature type="region of interest" description="Disordered" evidence="2">
    <location>
        <begin position="168"/>
        <end position="202"/>
    </location>
</feature>
<feature type="compositionally biased region" description="Polar residues" evidence="2">
    <location>
        <begin position="185"/>
        <end position="194"/>
    </location>
</feature>
<accession>A0A9P0GAU6</accession>
<protein>
    <recommendedName>
        <fullName evidence="4">Cytochrome b5 heme-binding domain-containing protein</fullName>
    </recommendedName>
</protein>
<name>A0A9P0GAU6_9CUCU</name>
<dbReference type="SUPFAM" id="SSF55856">
    <property type="entry name" value="Cytochrome b5-like heme/steroid binding domain"/>
    <property type="match status" value="1"/>
</dbReference>
<dbReference type="Proteomes" id="UP001153636">
    <property type="component" value="Chromosome 2"/>
</dbReference>
<dbReference type="EMBL" id="OV651814">
    <property type="protein sequence ID" value="CAH1106413.1"/>
    <property type="molecule type" value="Genomic_DNA"/>
</dbReference>
<feature type="domain" description="Cytochrome b5 heme-binding" evidence="4">
    <location>
        <begin position="71"/>
        <end position="168"/>
    </location>
</feature>
<reference evidence="5" key="1">
    <citation type="submission" date="2022-01" db="EMBL/GenBank/DDBJ databases">
        <authorList>
            <person name="King R."/>
        </authorList>
    </citation>
    <scope>NUCLEOTIDE SEQUENCE</scope>
</reference>
<feature type="transmembrane region" description="Helical" evidence="3">
    <location>
        <begin position="22"/>
        <end position="47"/>
    </location>
</feature>
<dbReference type="GO" id="GO:0016020">
    <property type="term" value="C:membrane"/>
    <property type="evidence" value="ECO:0007669"/>
    <property type="project" value="TreeGrafter"/>
</dbReference>
<evidence type="ECO:0000313" key="6">
    <source>
        <dbReference type="Proteomes" id="UP001153636"/>
    </source>
</evidence>
<dbReference type="PANTHER" id="PTHR10281:SF106">
    <property type="entry name" value="IP06960P-RELATED"/>
    <property type="match status" value="1"/>
</dbReference>
<dbReference type="InterPro" id="IPR036400">
    <property type="entry name" value="Cyt_B5-like_heme/steroid_sf"/>
</dbReference>
<proteinExistence type="inferred from homology"/>
<keyword evidence="3" id="KW-0812">Transmembrane</keyword>
<dbReference type="FunFam" id="3.10.120.10:FF:000003">
    <property type="entry name" value="membrane-associated progesterone receptor component 1"/>
    <property type="match status" value="1"/>
</dbReference>
<keyword evidence="3" id="KW-1133">Transmembrane helix</keyword>
<dbReference type="GO" id="GO:0005783">
    <property type="term" value="C:endoplasmic reticulum"/>
    <property type="evidence" value="ECO:0007669"/>
    <property type="project" value="TreeGrafter"/>
</dbReference>
<dbReference type="OrthoDB" id="547796at2759"/>
<dbReference type="InterPro" id="IPR050577">
    <property type="entry name" value="MAPR/NEUFC/NENF-like"/>
</dbReference>
<evidence type="ECO:0000256" key="2">
    <source>
        <dbReference type="SAM" id="MobiDB-lite"/>
    </source>
</evidence>
<dbReference type="PANTHER" id="PTHR10281">
    <property type="entry name" value="MEMBRANE-ASSOCIATED PROGESTERONE RECEPTOR COMPONENT-RELATED"/>
    <property type="match status" value="1"/>
</dbReference>
<organism evidence="5 6">
    <name type="scientific">Psylliodes chrysocephalus</name>
    <dbReference type="NCBI Taxonomy" id="3402493"/>
    <lineage>
        <taxon>Eukaryota</taxon>
        <taxon>Metazoa</taxon>
        <taxon>Ecdysozoa</taxon>
        <taxon>Arthropoda</taxon>
        <taxon>Hexapoda</taxon>
        <taxon>Insecta</taxon>
        <taxon>Pterygota</taxon>
        <taxon>Neoptera</taxon>
        <taxon>Endopterygota</taxon>
        <taxon>Coleoptera</taxon>
        <taxon>Polyphaga</taxon>
        <taxon>Cucujiformia</taxon>
        <taxon>Chrysomeloidea</taxon>
        <taxon>Chrysomelidae</taxon>
        <taxon>Galerucinae</taxon>
        <taxon>Alticini</taxon>
        <taxon>Psylliodes</taxon>
    </lineage>
</organism>
<dbReference type="InterPro" id="IPR001199">
    <property type="entry name" value="Cyt_B5-like_heme/steroid-bd"/>
</dbReference>
<keyword evidence="3" id="KW-0472">Membrane</keyword>
<keyword evidence="6" id="KW-1185">Reference proteome</keyword>
<dbReference type="Gene3D" id="3.10.120.10">
    <property type="entry name" value="Cytochrome b5-like heme/steroid binding domain"/>
    <property type="match status" value="1"/>
</dbReference>
<evidence type="ECO:0000313" key="5">
    <source>
        <dbReference type="EMBL" id="CAH1106413.1"/>
    </source>
</evidence>